<dbReference type="EMBL" id="FOFO01000035">
    <property type="protein sequence ID" value="SEQ47918.1"/>
    <property type="molecule type" value="Genomic_DNA"/>
</dbReference>
<accession>A0A1H9GDQ8</accession>
<name>A0A1H9GDQ8_9GAMM</name>
<sequence>MDEQLQALVDALQGILATLDPVATLPSSSEDLTSILLQLRGYLEENNTRANDLLESHRAQLTSRLGDSGNRLVRLVRDFEYDAALDTLQKILPHTDGH</sequence>
<evidence type="ECO:0000313" key="1">
    <source>
        <dbReference type="EMBL" id="SEQ47918.1"/>
    </source>
</evidence>
<evidence type="ECO:0000313" key="2">
    <source>
        <dbReference type="Proteomes" id="UP000199496"/>
    </source>
</evidence>
<dbReference type="RefSeq" id="WP_090209362.1">
    <property type="nucleotide sequence ID" value="NZ_FOFO01000035.1"/>
</dbReference>
<proteinExistence type="predicted"/>
<dbReference type="Proteomes" id="UP000199496">
    <property type="component" value="Unassembled WGS sequence"/>
</dbReference>
<reference evidence="1 2" key="1">
    <citation type="submission" date="2016-10" db="EMBL/GenBank/DDBJ databases">
        <authorList>
            <person name="de Groot N.N."/>
        </authorList>
    </citation>
    <scope>NUCLEOTIDE SEQUENCE [LARGE SCALE GENOMIC DNA]</scope>
    <source>
        <strain evidence="1 2">B7-7</strain>
    </source>
</reference>
<dbReference type="AlphaFoldDB" id="A0A1H9GDQ8"/>
<protein>
    <submittedName>
        <fullName evidence="1">Uncharacterized protein</fullName>
    </submittedName>
</protein>
<organism evidence="1 2">
    <name type="scientific">Ectothiorhodospira magna</name>
    <dbReference type="NCBI Taxonomy" id="867345"/>
    <lineage>
        <taxon>Bacteria</taxon>
        <taxon>Pseudomonadati</taxon>
        <taxon>Pseudomonadota</taxon>
        <taxon>Gammaproteobacteria</taxon>
        <taxon>Chromatiales</taxon>
        <taxon>Ectothiorhodospiraceae</taxon>
        <taxon>Ectothiorhodospira</taxon>
    </lineage>
</organism>
<keyword evidence="2" id="KW-1185">Reference proteome</keyword>
<dbReference type="STRING" id="867345.SAMN05421693_13515"/>
<gene>
    <name evidence="1" type="ORF">SAMN05421693_13515</name>
</gene>